<dbReference type="InterPro" id="IPR025957">
    <property type="entry name" value="Cys_rich_KTR"/>
</dbReference>
<protein>
    <recommendedName>
        <fullName evidence="7">Conjugal transfer protein</fullName>
    </recommendedName>
</protein>
<name>A0A174ST00_FLAPL</name>
<evidence type="ECO:0000313" key="2">
    <source>
        <dbReference type="EMBL" id="MSB19488.1"/>
    </source>
</evidence>
<evidence type="ECO:0008006" key="7">
    <source>
        <dbReference type="Google" id="ProtNLM"/>
    </source>
</evidence>
<proteinExistence type="predicted"/>
<accession>A0A174ST00</accession>
<dbReference type="AlphaFoldDB" id="A0A174ST00"/>
<dbReference type="EMBL" id="CYZT01000140">
    <property type="protein sequence ID" value="CUO67384.1"/>
    <property type="molecule type" value="Genomic_DNA"/>
</dbReference>
<dbReference type="EMBL" id="WKPO01000007">
    <property type="protein sequence ID" value="MSB48389.1"/>
    <property type="molecule type" value="Genomic_DNA"/>
</dbReference>
<dbReference type="EMBL" id="WKPR01000006">
    <property type="protein sequence ID" value="MSB19488.1"/>
    <property type="molecule type" value="Genomic_DNA"/>
</dbReference>
<dbReference type="RefSeq" id="WP_009261045.1">
    <property type="nucleotide sequence ID" value="NZ_CAAKOI010000068.1"/>
</dbReference>
<evidence type="ECO:0000313" key="1">
    <source>
        <dbReference type="EMBL" id="CUO67384.1"/>
    </source>
</evidence>
<dbReference type="Proteomes" id="UP000434475">
    <property type="component" value="Unassembled WGS sequence"/>
</dbReference>
<reference evidence="5 6" key="2">
    <citation type="journal article" date="2019" name="Nat. Med.">
        <title>A library of human gut bacterial isolates paired with longitudinal multiomics data enables mechanistic microbiome research.</title>
        <authorList>
            <person name="Poyet M."/>
            <person name="Groussin M."/>
            <person name="Gibbons S.M."/>
            <person name="Avila-Pacheco J."/>
            <person name="Jiang X."/>
            <person name="Kearney S.M."/>
            <person name="Perrotta A.R."/>
            <person name="Berdy B."/>
            <person name="Zhao S."/>
            <person name="Lieberman T.D."/>
            <person name="Swanson P.K."/>
            <person name="Smith M."/>
            <person name="Roesemann S."/>
            <person name="Alexander J.E."/>
            <person name="Rich S.A."/>
            <person name="Livny J."/>
            <person name="Vlamakis H."/>
            <person name="Clish C."/>
            <person name="Bullock K."/>
            <person name="Deik A."/>
            <person name="Scott J."/>
            <person name="Pierce K.A."/>
            <person name="Xavier R.J."/>
            <person name="Alm E.J."/>
        </authorList>
    </citation>
    <scope>NUCLEOTIDE SEQUENCE [LARGE SCALE GENOMIC DNA]</scope>
    <source>
        <strain evidence="2 6">BIOML-A2</strain>
        <strain evidence="3 5">BIOML-A5</strain>
    </source>
</reference>
<dbReference type="Proteomes" id="UP000429811">
    <property type="component" value="Unassembled WGS sequence"/>
</dbReference>
<dbReference type="Pfam" id="PF14205">
    <property type="entry name" value="Cys_rich_KTR"/>
    <property type="match status" value="1"/>
</dbReference>
<evidence type="ECO:0000313" key="5">
    <source>
        <dbReference type="Proteomes" id="UP000429811"/>
    </source>
</evidence>
<sequence>MEKLQKRGECGKLIVKDGWLMCPSCRRRKVLQVRPDTTAKNLIVYCRDCRTETMVDIEQGQCFESQCR</sequence>
<gene>
    <name evidence="1" type="ORF">ERS852411_01952</name>
    <name evidence="3" type="ORF">GKE90_06705</name>
    <name evidence="2" type="ORF">GKE97_08145</name>
</gene>
<evidence type="ECO:0000313" key="3">
    <source>
        <dbReference type="EMBL" id="MSB48389.1"/>
    </source>
</evidence>
<organism evidence="2 6">
    <name type="scientific">Flavonifractor plautii</name>
    <name type="common">Fusobacterium plautii</name>
    <dbReference type="NCBI Taxonomy" id="292800"/>
    <lineage>
        <taxon>Bacteria</taxon>
        <taxon>Bacillati</taxon>
        <taxon>Bacillota</taxon>
        <taxon>Clostridia</taxon>
        <taxon>Eubacteriales</taxon>
        <taxon>Oscillospiraceae</taxon>
        <taxon>Flavonifractor</taxon>
    </lineage>
</organism>
<evidence type="ECO:0000313" key="4">
    <source>
        <dbReference type="Proteomes" id="UP000095746"/>
    </source>
</evidence>
<evidence type="ECO:0000313" key="6">
    <source>
        <dbReference type="Proteomes" id="UP000434475"/>
    </source>
</evidence>
<reference evidence="1 4" key="1">
    <citation type="submission" date="2015-09" db="EMBL/GenBank/DDBJ databases">
        <authorList>
            <consortium name="Pathogen Informatics"/>
        </authorList>
    </citation>
    <scope>NUCLEOTIDE SEQUENCE [LARGE SCALE GENOMIC DNA]</scope>
    <source>
        <strain evidence="1 4">2789STDY5608854</strain>
    </source>
</reference>
<dbReference type="Proteomes" id="UP000095746">
    <property type="component" value="Unassembled WGS sequence"/>
</dbReference>